<reference evidence="1 2" key="1">
    <citation type="journal article" date="2016" name="Front. Microbiol.">
        <title>Comprehensive Phylogenetic Analysis of Bovine Non-aureus Staphylococci Species Based on Whole-Genome Sequencing.</title>
        <authorList>
            <person name="Naushad S."/>
            <person name="Barkema H.W."/>
            <person name="Luby C."/>
            <person name="Condas L.A."/>
            <person name="Nobrega D.B."/>
            <person name="Carson D.A."/>
            <person name="De Buck J."/>
        </authorList>
    </citation>
    <scope>NUCLEOTIDE SEQUENCE [LARGE SCALE GENOMIC DNA]</scope>
    <source>
        <strain evidence="1 2">SNUC 1349</strain>
    </source>
</reference>
<name>A0AAQ0M029_STAXY</name>
<organism evidence="1 2">
    <name type="scientific">Staphylococcus xylosus</name>
    <dbReference type="NCBI Taxonomy" id="1288"/>
    <lineage>
        <taxon>Bacteria</taxon>
        <taxon>Bacillati</taxon>
        <taxon>Bacillota</taxon>
        <taxon>Bacilli</taxon>
        <taxon>Bacillales</taxon>
        <taxon>Staphylococcaceae</taxon>
        <taxon>Staphylococcus</taxon>
    </lineage>
</organism>
<dbReference type="Proteomes" id="UP000285579">
    <property type="component" value="Unassembled WGS sequence"/>
</dbReference>
<proteinExistence type="predicted"/>
<gene>
    <name evidence="1" type="ORF">BU104_03330</name>
</gene>
<dbReference type="AlphaFoldDB" id="A0AAQ0M029"/>
<evidence type="ECO:0000313" key="1">
    <source>
        <dbReference type="EMBL" id="RIM93381.1"/>
    </source>
</evidence>
<dbReference type="RefSeq" id="WP_119554660.1">
    <property type="nucleotide sequence ID" value="NZ_JAMWHU010000005.1"/>
</dbReference>
<accession>A0AAQ0M029</accession>
<evidence type="ECO:0000313" key="2">
    <source>
        <dbReference type="Proteomes" id="UP000285579"/>
    </source>
</evidence>
<comment type="caution">
    <text evidence="1">The sequence shown here is derived from an EMBL/GenBank/DDBJ whole genome shotgun (WGS) entry which is preliminary data.</text>
</comment>
<dbReference type="EMBL" id="QXUI01000002">
    <property type="protein sequence ID" value="RIM93381.1"/>
    <property type="molecule type" value="Genomic_DNA"/>
</dbReference>
<sequence length="97" mass="10806">MENVRKEVVNKGKALVDVAHYGGELKGYRKVIDLICSKMDDAQDETYGILGDLLDLVSDNYNQVNILEEKANKQLNDILDKKITSSDECLATESDNA</sequence>
<protein>
    <submittedName>
        <fullName evidence="1">Uncharacterized protein</fullName>
    </submittedName>
</protein>